<evidence type="ECO:0000313" key="1">
    <source>
        <dbReference type="EMBL" id="NID10536.1"/>
    </source>
</evidence>
<reference evidence="1" key="1">
    <citation type="submission" date="2024-05" db="EMBL/GenBank/DDBJ databases">
        <authorList>
            <person name="Jung D.-H."/>
        </authorList>
    </citation>
    <scope>NUCLEOTIDE SEQUENCE</scope>
    <source>
        <strain evidence="1">JA-25</strain>
    </source>
</reference>
<evidence type="ECO:0000313" key="2">
    <source>
        <dbReference type="Proteomes" id="UP000606008"/>
    </source>
</evidence>
<name>A0ABX0QH22_9BACT</name>
<organism evidence="1 2">
    <name type="scientific">Fibrivirga algicola</name>
    <dbReference type="NCBI Taxonomy" id="2950420"/>
    <lineage>
        <taxon>Bacteria</taxon>
        <taxon>Pseudomonadati</taxon>
        <taxon>Bacteroidota</taxon>
        <taxon>Cytophagia</taxon>
        <taxon>Cytophagales</taxon>
        <taxon>Spirosomataceae</taxon>
        <taxon>Fibrivirga</taxon>
    </lineage>
</organism>
<accession>A0ABX0QH22</accession>
<sequence>MRSVVVPAEAITISQISSADSSGNAGNAVTIFLLERDIPPVTKRLGIVYIPINPRSLSVDKKVKRELLKKCQELGANGAYRLVEGYYPTNSFYVPYLLLKSK</sequence>
<comment type="caution">
    <text evidence="1">The sequence shown here is derived from an EMBL/GenBank/DDBJ whole genome shotgun (WGS) entry which is preliminary data.</text>
</comment>
<keyword evidence="2" id="KW-1185">Reference proteome</keyword>
<dbReference type="RefSeq" id="WP_166691805.1">
    <property type="nucleotide sequence ID" value="NZ_WAEL01000003.1"/>
</dbReference>
<protein>
    <submittedName>
        <fullName evidence="1">Uncharacterized protein</fullName>
    </submittedName>
</protein>
<dbReference type="EMBL" id="WAEL01000003">
    <property type="protein sequence ID" value="NID10536.1"/>
    <property type="molecule type" value="Genomic_DNA"/>
</dbReference>
<dbReference type="Proteomes" id="UP000606008">
    <property type="component" value="Unassembled WGS sequence"/>
</dbReference>
<proteinExistence type="predicted"/>
<gene>
    <name evidence="1" type="ORF">F7231_10175</name>
</gene>